<evidence type="ECO:0000313" key="1">
    <source>
        <dbReference type="EMBL" id="TWU07942.1"/>
    </source>
</evidence>
<accession>A0A5C6B8H7</accession>
<sequence>MRLTKKLTYMLAQGVALGVISGSLLFAQDRPSTPFGISSSLSPAFGSGAGGENSINDLAPSSLDGGLDPIIRQGNANPVPVLDDLPSTRVIPNATSRFSPRQRVARLSRGNKVLEISNEAFRESGILEKAIAATPEVALSYQEFESQTLQRQQVEFQQQVASAAQLDASQQQSIATAVQQVQQTQQLAAQNFENALWNYGFNGAKVASVTSNNMFGRPSTNYVLLDAIGSDDASNLGYTITSIDSVGQFGATFVPSEYLLPIPVDPNDLFFSPLFASSSQRAPDGLMLMMTDDKSTNPVLQLLALPRFGFRYDTSILAAGDASFPERVSLLSRRASGAGQVSFIQEDEFMLPFDMAVNTQVLDMGGGTSGQFFVTANNDRDLGELDVATIGVRAYVRRRGSRFEGWSLVAGKKQSLFGAIELRPQGLEASRSLVGTVDRTNDDRAQLAIHAPLSDLLTWKVAIEDPDLGDLQIMPTIMGATRLQRWPTLATNVTFKDPDSDDQIVLGGLVRTLGFEIDATRREEFTTGWGLSAIGKMTSGSDSIFAGVAGGNGVGDYIRGIKVSAIGRPTSIESVSSVGAFGGWHSVFTDQCNVPYAEMNLAYGYGWMEDVQDVSRTNNRKLHQFWANYVRFLGDRVGVGAEYQYGYRQDLTGDQGENHQLTFMLAVRSGQVAKSTTVREYDLIDEGYQNSPNPGVGLDSDLQSSGVANFNDSIYPNASVFGATLDQRPLRAVVEQTQLGGDTFRQSL</sequence>
<dbReference type="OrthoDB" id="207797at2"/>
<name>A0A5C6B8H7_9BACT</name>
<dbReference type="EMBL" id="SJPN01000001">
    <property type="protein sequence ID" value="TWU07942.1"/>
    <property type="molecule type" value="Genomic_DNA"/>
</dbReference>
<dbReference type="Proteomes" id="UP000320176">
    <property type="component" value="Unassembled WGS sequence"/>
</dbReference>
<dbReference type="AlphaFoldDB" id="A0A5C6B8H7"/>
<organism evidence="1 2">
    <name type="scientific">Stieleria varia</name>
    <dbReference type="NCBI Taxonomy" id="2528005"/>
    <lineage>
        <taxon>Bacteria</taxon>
        <taxon>Pseudomonadati</taxon>
        <taxon>Planctomycetota</taxon>
        <taxon>Planctomycetia</taxon>
        <taxon>Pirellulales</taxon>
        <taxon>Pirellulaceae</taxon>
        <taxon>Stieleria</taxon>
    </lineage>
</organism>
<reference evidence="1 2" key="1">
    <citation type="submission" date="2019-02" db="EMBL/GenBank/DDBJ databases">
        <title>Deep-cultivation of Planctomycetes and their phenomic and genomic characterization uncovers novel biology.</title>
        <authorList>
            <person name="Wiegand S."/>
            <person name="Jogler M."/>
            <person name="Boedeker C."/>
            <person name="Pinto D."/>
            <person name="Vollmers J."/>
            <person name="Rivas-Marin E."/>
            <person name="Kohn T."/>
            <person name="Peeters S.H."/>
            <person name="Heuer A."/>
            <person name="Rast P."/>
            <person name="Oberbeckmann S."/>
            <person name="Bunk B."/>
            <person name="Jeske O."/>
            <person name="Meyerdierks A."/>
            <person name="Storesund J.E."/>
            <person name="Kallscheuer N."/>
            <person name="Luecker S."/>
            <person name="Lage O.M."/>
            <person name="Pohl T."/>
            <person name="Merkel B.J."/>
            <person name="Hornburger P."/>
            <person name="Mueller R.-W."/>
            <person name="Bruemmer F."/>
            <person name="Labrenz M."/>
            <person name="Spormann A.M."/>
            <person name="Op Den Camp H."/>
            <person name="Overmann J."/>
            <person name="Amann R."/>
            <person name="Jetten M.S.M."/>
            <person name="Mascher T."/>
            <person name="Medema M.H."/>
            <person name="Devos D.P."/>
            <person name="Kaster A.-K."/>
            <person name="Ovreas L."/>
            <person name="Rohde M."/>
            <person name="Galperin M.Y."/>
            <person name="Jogler C."/>
        </authorList>
    </citation>
    <scope>NUCLEOTIDE SEQUENCE [LARGE SCALE GENOMIC DNA]</scope>
    <source>
        <strain evidence="1 2">Pla52n</strain>
    </source>
</reference>
<protein>
    <submittedName>
        <fullName evidence="1">Uncharacterized protein</fullName>
    </submittedName>
</protein>
<gene>
    <name evidence="1" type="ORF">Pla52n_05190</name>
</gene>
<dbReference type="RefSeq" id="WP_146518070.1">
    <property type="nucleotide sequence ID" value="NZ_CP151726.1"/>
</dbReference>
<keyword evidence="2" id="KW-1185">Reference proteome</keyword>
<proteinExistence type="predicted"/>
<comment type="caution">
    <text evidence="1">The sequence shown here is derived from an EMBL/GenBank/DDBJ whole genome shotgun (WGS) entry which is preliminary data.</text>
</comment>
<evidence type="ECO:0000313" key="2">
    <source>
        <dbReference type="Proteomes" id="UP000320176"/>
    </source>
</evidence>